<dbReference type="InterPro" id="IPR020617">
    <property type="entry name" value="Thiolase_C"/>
</dbReference>
<dbReference type="NCBIfam" id="TIGR01930">
    <property type="entry name" value="AcCoA-C-Actrans"/>
    <property type="match status" value="1"/>
</dbReference>
<dbReference type="PROSITE" id="PS00737">
    <property type="entry name" value="THIOLASE_2"/>
    <property type="match status" value="1"/>
</dbReference>
<accession>A0A841PWR7</accession>
<keyword evidence="11" id="KW-1185">Reference proteome</keyword>
<dbReference type="PANTHER" id="PTHR18919">
    <property type="entry name" value="ACETYL-COA C-ACYLTRANSFERASE"/>
    <property type="match status" value="1"/>
</dbReference>
<evidence type="ECO:0000256" key="6">
    <source>
        <dbReference type="PIRSR" id="PIRSR000429-1"/>
    </source>
</evidence>
<feature type="domain" description="Thiolase N-terminal" evidence="8">
    <location>
        <begin position="5"/>
        <end position="263"/>
    </location>
</feature>
<gene>
    <name evidence="10" type="ORF">HNR44_002951</name>
</gene>
<evidence type="ECO:0000259" key="8">
    <source>
        <dbReference type="Pfam" id="PF00108"/>
    </source>
</evidence>
<dbReference type="InterPro" id="IPR016039">
    <property type="entry name" value="Thiolase-like"/>
</dbReference>
<dbReference type="EC" id="2.3.1.9" evidence="2"/>
<protein>
    <recommendedName>
        <fullName evidence="2">acetyl-CoA C-acetyltransferase</fullName>
        <ecNumber evidence="2">2.3.1.9</ecNumber>
    </recommendedName>
    <alternativeName>
        <fullName evidence="5">Acetoacetyl-CoA thiolase</fullName>
    </alternativeName>
</protein>
<evidence type="ECO:0000313" key="10">
    <source>
        <dbReference type="EMBL" id="MBB6450961.1"/>
    </source>
</evidence>
<dbReference type="PIRSF" id="PIRSF000429">
    <property type="entry name" value="Ac-CoA_Ac_transf"/>
    <property type="match status" value="1"/>
</dbReference>
<comment type="caution">
    <text evidence="10">The sequence shown here is derived from an EMBL/GenBank/DDBJ whole genome shotgun (WGS) entry which is preliminary data.</text>
</comment>
<organism evidence="10 11">
    <name type="scientific">Geomicrobium halophilum</name>
    <dbReference type="NCBI Taxonomy" id="549000"/>
    <lineage>
        <taxon>Bacteria</taxon>
        <taxon>Bacillati</taxon>
        <taxon>Bacillota</taxon>
        <taxon>Bacilli</taxon>
        <taxon>Bacillales</taxon>
        <taxon>Geomicrobium</taxon>
    </lineage>
</organism>
<dbReference type="SUPFAM" id="SSF53901">
    <property type="entry name" value="Thiolase-like"/>
    <property type="match status" value="2"/>
</dbReference>
<feature type="active site" description="Acyl-thioester intermediate" evidence="6">
    <location>
        <position position="89"/>
    </location>
</feature>
<name>A0A841PWR7_9BACL</name>
<evidence type="ECO:0000313" key="11">
    <source>
        <dbReference type="Proteomes" id="UP000568839"/>
    </source>
</evidence>
<dbReference type="PANTHER" id="PTHR18919:SF107">
    <property type="entry name" value="ACETYL-COA ACETYLTRANSFERASE, CYTOSOLIC"/>
    <property type="match status" value="1"/>
</dbReference>
<dbReference type="Proteomes" id="UP000568839">
    <property type="component" value="Unassembled WGS sequence"/>
</dbReference>
<feature type="domain" description="Thiolase C-terminal" evidence="9">
    <location>
        <begin position="272"/>
        <end position="393"/>
    </location>
</feature>
<dbReference type="CDD" id="cd00751">
    <property type="entry name" value="thiolase"/>
    <property type="match status" value="1"/>
</dbReference>
<dbReference type="InterPro" id="IPR020616">
    <property type="entry name" value="Thiolase_N"/>
</dbReference>
<sequence>MVEHVVLTGAVRTPIGSFRGAFQNVSALDLGTAAIRSALERAGIGPEQVDEVIMGNVLQAGLGQNPARTAAMNAGLPETVPAMTINKVCGSGLKAVHLATQAIQTGDADIVLAGGMENMSQAPYLNMHAREGAGMGDQKLIDSMIHDGLSCAWENTHMGVTAENVNEQYGFSRKEQDEFAAWSQQKASHAQENGRFAEEITPVQVPQRKGEAITVNEDEHIRGSTTVEKLSKLKPAFRKEGSVTAGNASGINDGASAIIVMSERKAKELGITPLARLRANASAAVPPSIMGIGPVPAVNQALEKAGMLIEDVDLLEVNEAFAAQSLAVQHDLNLSSDRLNVNGGAIALGHPIGASGTRVLVTLLHEMQRQKSTTGLATLCIGGGQGVATILER</sequence>
<dbReference type="InterPro" id="IPR020610">
    <property type="entry name" value="Thiolase_AS"/>
</dbReference>
<evidence type="ECO:0000256" key="7">
    <source>
        <dbReference type="RuleBase" id="RU003557"/>
    </source>
</evidence>
<dbReference type="Pfam" id="PF02803">
    <property type="entry name" value="Thiolase_C"/>
    <property type="match status" value="1"/>
</dbReference>
<keyword evidence="4 7" id="KW-0012">Acyltransferase</keyword>
<dbReference type="RefSeq" id="WP_184405011.1">
    <property type="nucleotide sequence ID" value="NZ_JACHHJ010000004.1"/>
</dbReference>
<dbReference type="Pfam" id="PF00108">
    <property type="entry name" value="Thiolase_N"/>
    <property type="match status" value="1"/>
</dbReference>
<evidence type="ECO:0000256" key="1">
    <source>
        <dbReference type="ARBA" id="ARBA00010982"/>
    </source>
</evidence>
<proteinExistence type="inferred from homology"/>
<evidence type="ECO:0000256" key="3">
    <source>
        <dbReference type="ARBA" id="ARBA00022679"/>
    </source>
</evidence>
<reference evidence="10 11" key="1">
    <citation type="submission" date="2020-08" db="EMBL/GenBank/DDBJ databases">
        <title>Genomic Encyclopedia of Type Strains, Phase IV (KMG-IV): sequencing the most valuable type-strain genomes for metagenomic binning, comparative biology and taxonomic classification.</title>
        <authorList>
            <person name="Goeker M."/>
        </authorList>
    </citation>
    <scope>NUCLEOTIDE SEQUENCE [LARGE SCALE GENOMIC DNA]</scope>
    <source>
        <strain evidence="10 11">DSM 21769</strain>
    </source>
</reference>
<dbReference type="Gene3D" id="3.40.47.10">
    <property type="match status" value="2"/>
</dbReference>
<evidence type="ECO:0000256" key="4">
    <source>
        <dbReference type="ARBA" id="ARBA00023315"/>
    </source>
</evidence>
<dbReference type="PROSITE" id="PS00099">
    <property type="entry name" value="THIOLASE_3"/>
    <property type="match status" value="1"/>
</dbReference>
<dbReference type="EMBL" id="JACHHJ010000004">
    <property type="protein sequence ID" value="MBB6450961.1"/>
    <property type="molecule type" value="Genomic_DNA"/>
</dbReference>
<evidence type="ECO:0000256" key="5">
    <source>
        <dbReference type="ARBA" id="ARBA00030755"/>
    </source>
</evidence>
<dbReference type="InterPro" id="IPR020613">
    <property type="entry name" value="Thiolase_CS"/>
</dbReference>
<feature type="active site" description="Proton acceptor" evidence="6">
    <location>
        <position position="380"/>
    </location>
</feature>
<evidence type="ECO:0000256" key="2">
    <source>
        <dbReference type="ARBA" id="ARBA00012705"/>
    </source>
</evidence>
<dbReference type="InterPro" id="IPR020615">
    <property type="entry name" value="Thiolase_acyl_enz_int_AS"/>
</dbReference>
<feature type="active site" description="Proton acceptor" evidence="6">
    <location>
        <position position="350"/>
    </location>
</feature>
<dbReference type="InterPro" id="IPR002155">
    <property type="entry name" value="Thiolase"/>
</dbReference>
<dbReference type="GO" id="GO:0003985">
    <property type="term" value="F:acetyl-CoA C-acetyltransferase activity"/>
    <property type="evidence" value="ECO:0007669"/>
    <property type="project" value="UniProtKB-EC"/>
</dbReference>
<keyword evidence="3 7" id="KW-0808">Transferase</keyword>
<dbReference type="AlphaFoldDB" id="A0A841PWR7"/>
<evidence type="ECO:0000259" key="9">
    <source>
        <dbReference type="Pfam" id="PF02803"/>
    </source>
</evidence>
<dbReference type="PROSITE" id="PS00098">
    <property type="entry name" value="THIOLASE_1"/>
    <property type="match status" value="1"/>
</dbReference>
<dbReference type="FunFam" id="3.40.47.10:FF:000010">
    <property type="entry name" value="Acetyl-CoA acetyltransferase (Thiolase)"/>
    <property type="match status" value="1"/>
</dbReference>
<comment type="similarity">
    <text evidence="1 7">Belongs to the thiolase-like superfamily. Thiolase family.</text>
</comment>